<evidence type="ECO:0000256" key="2">
    <source>
        <dbReference type="SAM" id="Phobius"/>
    </source>
</evidence>
<accession>A0A286RD71</accession>
<reference evidence="3 4" key="1">
    <citation type="journal article" name="Front. Microbiol.">
        <title>Sugar Metabolism of the First Thermophilic Planctomycete Thermogutta terrifontis: Comparative Genomic and Transcriptomic Approaches.</title>
        <authorList>
            <person name="Elcheninov A.G."/>
            <person name="Menzel P."/>
            <person name="Gudbergsdottir S.R."/>
            <person name="Slesarev A.I."/>
            <person name="Kadnikov V.V."/>
            <person name="Krogh A."/>
            <person name="Bonch-Osmolovskaya E.A."/>
            <person name="Peng X."/>
            <person name="Kublanov I.V."/>
        </authorList>
    </citation>
    <scope>NUCLEOTIDE SEQUENCE [LARGE SCALE GENOMIC DNA]</scope>
    <source>
        <strain evidence="3 4">R1</strain>
    </source>
</reference>
<dbReference type="Proteomes" id="UP000215086">
    <property type="component" value="Chromosome"/>
</dbReference>
<dbReference type="AlphaFoldDB" id="A0A286RD71"/>
<keyword evidence="4" id="KW-1185">Reference proteome</keyword>
<name>A0A286RD71_9BACT</name>
<dbReference type="EMBL" id="CP018477">
    <property type="protein sequence ID" value="ASV73887.1"/>
    <property type="molecule type" value="Genomic_DNA"/>
</dbReference>
<evidence type="ECO:0000313" key="4">
    <source>
        <dbReference type="Proteomes" id="UP000215086"/>
    </source>
</evidence>
<sequence length="305" mass="33464">MEQFFAQQSERGRAADTRKMTDRTAPVFNDPDYALRVSAYDRAVSAIISCLILLGICVLGLFIIWLTGRSHISQVVVPVSYQPIGEGGLPLGPEMEINTEPPGQEEELEEPELRDALASVADVVAARLADLENPLVADPESTERGGPKGSPLRSGAGGTGGSGVPRRWEIFFDKGNTLDTYARQLDYFKIELGVLLPGNKVQYASGFSQPQPKVRVGPADAEKRFYLTWQRGDLQEADKQLLAKAGIDADNRIILKFLPPEVEAQLAALERAHAGSRADRVSSTRFGIRREGNGFAFYVISQQYR</sequence>
<proteinExistence type="predicted"/>
<keyword evidence="2" id="KW-0472">Membrane</keyword>
<gene>
    <name evidence="3" type="ORF">THTE_1285</name>
</gene>
<feature type="region of interest" description="Disordered" evidence="1">
    <location>
        <begin position="1"/>
        <end position="23"/>
    </location>
</feature>
<evidence type="ECO:0000313" key="3">
    <source>
        <dbReference type="EMBL" id="ASV73887.1"/>
    </source>
</evidence>
<feature type="compositionally biased region" description="Basic and acidic residues" evidence="1">
    <location>
        <begin position="10"/>
        <end position="22"/>
    </location>
</feature>
<feature type="transmembrane region" description="Helical" evidence="2">
    <location>
        <begin position="43"/>
        <end position="66"/>
    </location>
</feature>
<feature type="region of interest" description="Disordered" evidence="1">
    <location>
        <begin position="135"/>
        <end position="161"/>
    </location>
</feature>
<organism evidence="3 4">
    <name type="scientific">Thermogutta terrifontis</name>
    <dbReference type="NCBI Taxonomy" id="1331910"/>
    <lineage>
        <taxon>Bacteria</taxon>
        <taxon>Pseudomonadati</taxon>
        <taxon>Planctomycetota</taxon>
        <taxon>Planctomycetia</taxon>
        <taxon>Pirellulales</taxon>
        <taxon>Thermoguttaceae</taxon>
        <taxon>Thermogutta</taxon>
    </lineage>
</organism>
<keyword evidence="2" id="KW-1133">Transmembrane helix</keyword>
<keyword evidence="2" id="KW-0812">Transmembrane</keyword>
<dbReference type="KEGG" id="ttf:THTE_1285"/>
<protein>
    <submittedName>
        <fullName evidence="3">Uncharacterized protein</fullName>
    </submittedName>
</protein>
<evidence type="ECO:0000256" key="1">
    <source>
        <dbReference type="SAM" id="MobiDB-lite"/>
    </source>
</evidence>